<organism evidence="1">
    <name type="scientific">marine metagenome</name>
    <dbReference type="NCBI Taxonomy" id="408172"/>
    <lineage>
        <taxon>unclassified sequences</taxon>
        <taxon>metagenomes</taxon>
        <taxon>ecological metagenomes</taxon>
    </lineage>
</organism>
<feature type="non-terminal residue" evidence="1">
    <location>
        <position position="1"/>
    </location>
</feature>
<reference evidence="1" key="1">
    <citation type="submission" date="2018-05" db="EMBL/GenBank/DDBJ databases">
        <authorList>
            <person name="Lanie J.A."/>
            <person name="Ng W.-L."/>
            <person name="Kazmierczak K.M."/>
            <person name="Andrzejewski T.M."/>
            <person name="Davidsen T.M."/>
            <person name="Wayne K.J."/>
            <person name="Tettelin H."/>
            <person name="Glass J.I."/>
            <person name="Rusch D."/>
            <person name="Podicherti R."/>
            <person name="Tsui H.-C.T."/>
            <person name="Winkler M.E."/>
        </authorList>
    </citation>
    <scope>NUCLEOTIDE SEQUENCE</scope>
</reference>
<gene>
    <name evidence="1" type="ORF">METZ01_LOCUS91469</name>
</gene>
<dbReference type="Pfam" id="PF02597">
    <property type="entry name" value="ThiS"/>
    <property type="match status" value="1"/>
</dbReference>
<evidence type="ECO:0008006" key="2">
    <source>
        <dbReference type="Google" id="ProtNLM"/>
    </source>
</evidence>
<sequence>VKYALGTHELALELEIGTTTAGLDKLIREKADGKLDGVSLRVAINQKYVPEETVLDDGDEVAFIPPVQGG</sequence>
<dbReference type="SUPFAM" id="SSF54285">
    <property type="entry name" value="MoaD/ThiS"/>
    <property type="match status" value="1"/>
</dbReference>
<protein>
    <recommendedName>
        <fullName evidence="2">Molybdopterin synthase sulfur carrier subunit</fullName>
    </recommendedName>
</protein>
<dbReference type="InterPro" id="IPR012675">
    <property type="entry name" value="Beta-grasp_dom_sf"/>
</dbReference>
<dbReference type="InterPro" id="IPR003749">
    <property type="entry name" value="ThiS/MoaD-like"/>
</dbReference>
<evidence type="ECO:0000313" key="1">
    <source>
        <dbReference type="EMBL" id="SVA38615.1"/>
    </source>
</evidence>
<proteinExistence type="predicted"/>
<dbReference type="EMBL" id="UINC01008585">
    <property type="protein sequence ID" value="SVA38615.1"/>
    <property type="molecule type" value="Genomic_DNA"/>
</dbReference>
<name>A0A381VE24_9ZZZZ</name>
<dbReference type="CDD" id="cd00754">
    <property type="entry name" value="Ubl_MoaD"/>
    <property type="match status" value="1"/>
</dbReference>
<dbReference type="Gene3D" id="3.10.20.30">
    <property type="match status" value="1"/>
</dbReference>
<dbReference type="InterPro" id="IPR016155">
    <property type="entry name" value="Mopterin_synth/thiamin_S_b"/>
</dbReference>
<accession>A0A381VE24</accession>
<dbReference type="AlphaFoldDB" id="A0A381VE24"/>